<comment type="caution">
    <text evidence="7">The sequence shown here is derived from an EMBL/GenBank/DDBJ whole genome shotgun (WGS) entry which is preliminary data.</text>
</comment>
<dbReference type="InterPro" id="IPR001789">
    <property type="entry name" value="Sig_transdc_resp-reg_receiver"/>
</dbReference>
<organism evidence="7 8">
    <name type="scientific">Micromonospora globbae</name>
    <dbReference type="NCBI Taxonomy" id="1894969"/>
    <lineage>
        <taxon>Bacteria</taxon>
        <taxon>Bacillati</taxon>
        <taxon>Actinomycetota</taxon>
        <taxon>Actinomycetes</taxon>
        <taxon>Micromonosporales</taxon>
        <taxon>Micromonosporaceae</taxon>
        <taxon>Micromonospora</taxon>
    </lineage>
</organism>
<evidence type="ECO:0000256" key="1">
    <source>
        <dbReference type="ARBA" id="ARBA00023015"/>
    </source>
</evidence>
<evidence type="ECO:0000313" key="8">
    <source>
        <dbReference type="Proteomes" id="UP000285744"/>
    </source>
</evidence>
<dbReference type="InterPro" id="IPR039420">
    <property type="entry name" value="WalR-like"/>
</dbReference>
<sequence>MTATGSLAEFAEYLSTAAEVDHPDVIVMDLYLDGSAPSLAEISDLASIARVLVISASGRAGDVLGAIRAGASGYLTKQSTPELLASAVTTLAAGGFSLSAELADIVQAALSDRPDHQRKAALSPREEQTLSLIARGLTHGQIATRLGVRKATVDTYVERIRAKLQVGNKAELTRAALSRLDPGAA</sequence>
<dbReference type="RefSeq" id="WP_120332143.1">
    <property type="nucleotide sequence ID" value="NZ_RAQQ01000046.1"/>
</dbReference>
<name>A0A420EQA5_9ACTN</name>
<keyword evidence="4" id="KW-0597">Phosphoprotein</keyword>
<dbReference type="InterPro" id="IPR011006">
    <property type="entry name" value="CheY-like_superfamily"/>
</dbReference>
<gene>
    <name evidence="7" type="ORF">D7I43_31145</name>
</gene>
<keyword evidence="2 7" id="KW-0238">DNA-binding</keyword>
<feature type="modified residue" description="4-aspartylphosphate" evidence="4">
    <location>
        <position position="29"/>
    </location>
</feature>
<evidence type="ECO:0000259" key="6">
    <source>
        <dbReference type="PROSITE" id="PS50110"/>
    </source>
</evidence>
<proteinExistence type="predicted"/>
<dbReference type="PROSITE" id="PS50110">
    <property type="entry name" value="RESPONSE_REGULATORY"/>
    <property type="match status" value="1"/>
</dbReference>
<dbReference type="GO" id="GO:0006355">
    <property type="term" value="P:regulation of DNA-templated transcription"/>
    <property type="evidence" value="ECO:0007669"/>
    <property type="project" value="InterPro"/>
</dbReference>
<evidence type="ECO:0000256" key="3">
    <source>
        <dbReference type="ARBA" id="ARBA00023163"/>
    </source>
</evidence>
<dbReference type="Pfam" id="PF00196">
    <property type="entry name" value="GerE"/>
    <property type="match status" value="1"/>
</dbReference>
<dbReference type="Gene3D" id="3.40.50.2300">
    <property type="match status" value="1"/>
</dbReference>
<dbReference type="Proteomes" id="UP000285744">
    <property type="component" value="Unassembled WGS sequence"/>
</dbReference>
<reference evidence="7 8" key="1">
    <citation type="journal article" date="2018" name="Int. J. Syst. Evol. Microbiol.">
        <title>Micromonospora globbae sp. nov., an endophytic actinomycete isolated from roots of Globba winitii C. H. Wright.</title>
        <authorList>
            <person name="Kuncharoen N."/>
            <person name="Pittayakhajonwut P."/>
            <person name="Tanasupawat S."/>
        </authorList>
    </citation>
    <scope>NUCLEOTIDE SEQUENCE [LARGE SCALE GENOMIC DNA]</scope>
    <source>
        <strain evidence="7 8">WPS1-2</strain>
    </source>
</reference>
<evidence type="ECO:0000256" key="2">
    <source>
        <dbReference type="ARBA" id="ARBA00023125"/>
    </source>
</evidence>
<accession>A0A420EQA5</accession>
<evidence type="ECO:0000313" key="7">
    <source>
        <dbReference type="EMBL" id="RKF22859.1"/>
    </source>
</evidence>
<dbReference type="GO" id="GO:0000160">
    <property type="term" value="P:phosphorelay signal transduction system"/>
    <property type="evidence" value="ECO:0007669"/>
    <property type="project" value="InterPro"/>
</dbReference>
<dbReference type="SMART" id="SM00421">
    <property type="entry name" value="HTH_LUXR"/>
    <property type="match status" value="1"/>
</dbReference>
<evidence type="ECO:0000256" key="4">
    <source>
        <dbReference type="PROSITE-ProRule" id="PRU00169"/>
    </source>
</evidence>
<evidence type="ECO:0000259" key="5">
    <source>
        <dbReference type="PROSITE" id="PS50043"/>
    </source>
</evidence>
<dbReference type="InterPro" id="IPR000792">
    <property type="entry name" value="Tscrpt_reg_LuxR_C"/>
</dbReference>
<dbReference type="PRINTS" id="PR00038">
    <property type="entry name" value="HTHLUXR"/>
</dbReference>
<feature type="domain" description="Response regulatory" evidence="6">
    <location>
        <begin position="1"/>
        <end position="92"/>
    </location>
</feature>
<dbReference type="SUPFAM" id="SSF46894">
    <property type="entry name" value="C-terminal effector domain of the bipartite response regulators"/>
    <property type="match status" value="1"/>
</dbReference>
<dbReference type="AlphaFoldDB" id="A0A420EQA5"/>
<dbReference type="EMBL" id="RAQQ01000046">
    <property type="protein sequence ID" value="RKF22859.1"/>
    <property type="molecule type" value="Genomic_DNA"/>
</dbReference>
<dbReference type="InterPro" id="IPR016032">
    <property type="entry name" value="Sig_transdc_resp-reg_C-effctor"/>
</dbReference>
<feature type="domain" description="HTH luxR-type" evidence="5">
    <location>
        <begin position="115"/>
        <end position="180"/>
    </location>
</feature>
<dbReference type="CDD" id="cd06170">
    <property type="entry name" value="LuxR_C_like"/>
    <property type="match status" value="1"/>
</dbReference>
<keyword evidence="1" id="KW-0805">Transcription regulation</keyword>
<dbReference type="GO" id="GO:0003677">
    <property type="term" value="F:DNA binding"/>
    <property type="evidence" value="ECO:0007669"/>
    <property type="project" value="UniProtKB-KW"/>
</dbReference>
<dbReference type="SUPFAM" id="SSF52172">
    <property type="entry name" value="CheY-like"/>
    <property type="match status" value="1"/>
</dbReference>
<dbReference type="PANTHER" id="PTHR43214">
    <property type="entry name" value="TWO-COMPONENT RESPONSE REGULATOR"/>
    <property type="match status" value="1"/>
</dbReference>
<dbReference type="PANTHER" id="PTHR43214:SF24">
    <property type="entry name" value="TRANSCRIPTIONAL REGULATORY PROTEIN NARL-RELATED"/>
    <property type="match status" value="1"/>
</dbReference>
<keyword evidence="3" id="KW-0804">Transcription</keyword>
<dbReference type="PROSITE" id="PS50043">
    <property type="entry name" value="HTH_LUXR_2"/>
    <property type="match status" value="1"/>
</dbReference>
<protein>
    <submittedName>
        <fullName evidence="7">DNA-binding response regulator</fullName>
    </submittedName>
</protein>